<evidence type="ECO:0000313" key="1">
    <source>
        <dbReference type="EMBL" id="KAF7415402.1"/>
    </source>
</evidence>
<gene>
    <name evidence="1" type="ORF">H0235_011994</name>
</gene>
<reference evidence="1" key="1">
    <citation type="journal article" date="2020" name="G3 (Bethesda)">
        <title>High-Quality Assemblies for Three Invasive Social Wasps from the &lt;i&gt;Vespula&lt;/i&gt; Genus.</title>
        <authorList>
            <person name="Harrop T.W.R."/>
            <person name="Guhlin J."/>
            <person name="McLaughlin G.M."/>
            <person name="Permina E."/>
            <person name="Stockwell P."/>
            <person name="Gilligan J."/>
            <person name="Le Lec M.F."/>
            <person name="Gruber M.A.M."/>
            <person name="Quinn O."/>
            <person name="Lovegrove M."/>
            <person name="Duncan E.J."/>
            <person name="Remnant E.J."/>
            <person name="Van Eeckhoven J."/>
            <person name="Graham B."/>
            <person name="Knapp R.A."/>
            <person name="Langford K.W."/>
            <person name="Kronenberg Z."/>
            <person name="Press M.O."/>
            <person name="Eacker S.M."/>
            <person name="Wilson-Rankin E.E."/>
            <person name="Purcell J."/>
            <person name="Lester P.J."/>
            <person name="Dearden P.K."/>
        </authorList>
    </citation>
    <scope>NUCLEOTIDE SEQUENCE</scope>
    <source>
        <strain evidence="1">Volc-1</strain>
    </source>
</reference>
<proteinExistence type="predicted"/>
<dbReference type="Proteomes" id="UP000600918">
    <property type="component" value="Unassembled WGS sequence"/>
</dbReference>
<comment type="caution">
    <text evidence="1">The sequence shown here is derived from an EMBL/GenBank/DDBJ whole genome shotgun (WGS) entry which is preliminary data.</text>
</comment>
<accession>A0A834NQ43</accession>
<name>A0A834NQ43_VESPE</name>
<protein>
    <submittedName>
        <fullName evidence="1">Uncharacterized protein</fullName>
    </submittedName>
</protein>
<organism evidence="1 2">
    <name type="scientific">Vespula pensylvanica</name>
    <name type="common">Western yellow jacket</name>
    <name type="synonym">Wasp</name>
    <dbReference type="NCBI Taxonomy" id="30213"/>
    <lineage>
        <taxon>Eukaryota</taxon>
        <taxon>Metazoa</taxon>
        <taxon>Ecdysozoa</taxon>
        <taxon>Arthropoda</taxon>
        <taxon>Hexapoda</taxon>
        <taxon>Insecta</taxon>
        <taxon>Pterygota</taxon>
        <taxon>Neoptera</taxon>
        <taxon>Endopterygota</taxon>
        <taxon>Hymenoptera</taxon>
        <taxon>Apocrita</taxon>
        <taxon>Aculeata</taxon>
        <taxon>Vespoidea</taxon>
        <taxon>Vespidae</taxon>
        <taxon>Vespinae</taxon>
        <taxon>Vespula</taxon>
    </lineage>
</organism>
<keyword evidence="2" id="KW-1185">Reference proteome</keyword>
<dbReference type="EMBL" id="JACSDY010000011">
    <property type="protein sequence ID" value="KAF7415402.1"/>
    <property type="molecule type" value="Genomic_DNA"/>
</dbReference>
<dbReference type="AlphaFoldDB" id="A0A834NQ43"/>
<sequence>MKIKEMVLRLVVHGPCGQCVKEIRHGRVKSRRVGVNVGVGGDGGSGGNGTGTAATAAAASAATAFLSLFSFLLSSVLEDEARGVIPEAAGPPEKSQS</sequence>
<evidence type="ECO:0000313" key="2">
    <source>
        <dbReference type="Proteomes" id="UP000600918"/>
    </source>
</evidence>